<dbReference type="EMBL" id="RWJN01000453">
    <property type="protein sequence ID" value="TCD61547.1"/>
    <property type="molecule type" value="Genomic_DNA"/>
</dbReference>
<dbReference type="AlphaFoldDB" id="A0A4V2MVF5"/>
<evidence type="ECO:0000313" key="2">
    <source>
        <dbReference type="Proteomes" id="UP000292702"/>
    </source>
</evidence>
<protein>
    <recommendedName>
        <fullName evidence="3">F-box domain-containing protein</fullName>
    </recommendedName>
</protein>
<keyword evidence="2" id="KW-1185">Reference proteome</keyword>
<evidence type="ECO:0000313" key="1">
    <source>
        <dbReference type="EMBL" id="TCD61547.1"/>
    </source>
</evidence>
<evidence type="ECO:0008006" key="3">
    <source>
        <dbReference type="Google" id="ProtNLM"/>
    </source>
</evidence>
<organism evidence="1 2">
    <name type="scientific">Steccherinum ochraceum</name>
    <dbReference type="NCBI Taxonomy" id="92696"/>
    <lineage>
        <taxon>Eukaryota</taxon>
        <taxon>Fungi</taxon>
        <taxon>Dikarya</taxon>
        <taxon>Basidiomycota</taxon>
        <taxon>Agaricomycotina</taxon>
        <taxon>Agaricomycetes</taxon>
        <taxon>Polyporales</taxon>
        <taxon>Steccherinaceae</taxon>
        <taxon>Steccherinum</taxon>
    </lineage>
</organism>
<accession>A0A4V2MVF5</accession>
<name>A0A4V2MVF5_9APHY</name>
<reference evidence="1 2" key="1">
    <citation type="submission" date="2018-11" db="EMBL/GenBank/DDBJ databases">
        <title>Genome assembly of Steccherinum ochraceum LE-BIN_3174, the white-rot fungus of the Steccherinaceae family (The Residual Polyporoid clade, Polyporales, Basidiomycota).</title>
        <authorList>
            <person name="Fedorova T.V."/>
            <person name="Glazunova O.A."/>
            <person name="Landesman E.O."/>
            <person name="Moiseenko K.V."/>
            <person name="Psurtseva N.V."/>
            <person name="Savinova O.S."/>
            <person name="Shakhova N.V."/>
            <person name="Tyazhelova T.V."/>
            <person name="Vasina D.V."/>
        </authorList>
    </citation>
    <scope>NUCLEOTIDE SEQUENCE [LARGE SCALE GENOMIC DNA]</scope>
    <source>
        <strain evidence="1 2">LE-BIN_3174</strain>
    </source>
</reference>
<gene>
    <name evidence="1" type="ORF">EIP91_008258</name>
</gene>
<dbReference type="Proteomes" id="UP000292702">
    <property type="component" value="Unassembled WGS sequence"/>
</dbReference>
<comment type="caution">
    <text evidence="1">The sequence shown here is derived from an EMBL/GenBank/DDBJ whole genome shotgun (WGS) entry which is preliminary data.</text>
</comment>
<sequence>MSDYSWSIPQAQNHPNILFLWLNLKILVAETGRIRSLTLQFLSGTYALPSTTLDVYSRLLKLPNVRMVRIMGLPSLMPPTLDELRVPLESQVEVALPHFRSCELGEYAHVGRSLHNYLARVAPNHSLTAQFWPSAFRTGVTIHFRVQLGNGNDNSDLATPLSVAIETAFASSPALLNGFLDALPLDRVHALHLTHDPDGSGQVPADPSILFPLRRLIERLPSVKHFTIERWLPESFKLLIPQADLHSRDPIPLARLQTIDLKEIPMGFTPASATRESLYRLDILREVLRSWDLPRRFMKNVHFVDCDITDDEMQELGLNIMVMKDCFRAV</sequence>
<proteinExistence type="predicted"/>